<dbReference type="GeneID" id="107405406"/>
<sequence>MLGTKALMAAVSSGRRRRTGKVDELTKAISAKVKIKTPLLSKTKIAASGRSSSGRITIFHRGGGSKRLLRKMDMKRNNPSLGIVESIEYDPNRSSRIAAVRWVEGVRPQRQRKPNSLEKFTPARKLVEASTTTVRGLFSLASMPGKVVEQRKMAYLPPGLAASSITVGIPNVPTNVKRFVKGPLSDFGIGSQKTSVKDVFLSAFSASKAKNRGSLASFGGSICFPRIGVAGAKPGFISTRMRNEFGGKNTDSICLVQKWTPQSVVWEHRAKRKAAVSWLSSRRQESLGLAGAAELASR</sequence>
<keyword evidence="2" id="KW-0689">Ribosomal protein</keyword>
<organism evidence="7">
    <name type="scientific">Ziziphus jujuba</name>
    <name type="common">Chinese jujube</name>
    <name type="synonym">Ziziphus sativa</name>
    <dbReference type="NCBI Taxonomy" id="326968"/>
    <lineage>
        <taxon>Eukaryota</taxon>
        <taxon>Viridiplantae</taxon>
        <taxon>Streptophyta</taxon>
        <taxon>Embryophyta</taxon>
        <taxon>Tracheophyta</taxon>
        <taxon>Spermatophyta</taxon>
        <taxon>Magnoliopsida</taxon>
        <taxon>eudicotyledons</taxon>
        <taxon>Gunneridae</taxon>
        <taxon>Pentapetalae</taxon>
        <taxon>rosids</taxon>
        <taxon>fabids</taxon>
        <taxon>Rosales</taxon>
        <taxon>Rhamnaceae</taxon>
        <taxon>Paliureae</taxon>
        <taxon>Ziziphus</taxon>
    </lineage>
</organism>
<dbReference type="Gene3D" id="2.40.50.140">
    <property type="entry name" value="Nucleic acid-binding proteins"/>
    <property type="match status" value="1"/>
</dbReference>
<comment type="similarity">
    <text evidence="1">Belongs to the universal ribosomal protein uL2 family.</text>
</comment>
<dbReference type="InterPro" id="IPR002171">
    <property type="entry name" value="Ribosomal_uL2"/>
</dbReference>
<keyword evidence="5" id="KW-1185">Reference proteome</keyword>
<evidence type="ECO:0000256" key="2">
    <source>
        <dbReference type="ARBA" id="ARBA00022980"/>
    </source>
</evidence>
<dbReference type="RefSeq" id="XP_015867937.3">
    <property type="nucleotide sequence ID" value="XM_016012451.4"/>
</dbReference>
<gene>
    <name evidence="6 7" type="primary">LOC107405406</name>
</gene>
<feature type="domain" description="Large ribosomal subunit protein uL2 RNA-binding" evidence="4">
    <location>
        <begin position="49"/>
        <end position="119"/>
    </location>
</feature>
<dbReference type="SMART" id="SM01383">
    <property type="entry name" value="Ribosomal_L2"/>
    <property type="match status" value="1"/>
</dbReference>
<reference evidence="6 7" key="1">
    <citation type="submission" date="2025-05" db="UniProtKB">
        <authorList>
            <consortium name="RefSeq"/>
        </authorList>
    </citation>
    <scope>IDENTIFICATION</scope>
    <source>
        <tissue evidence="6 7">Seedling</tissue>
    </source>
</reference>
<accession>A0A6P3YVT3</accession>
<evidence type="ECO:0000313" key="7">
    <source>
        <dbReference type="RefSeq" id="XP_015867938.3"/>
    </source>
</evidence>
<dbReference type="GO" id="GO:0003723">
    <property type="term" value="F:RNA binding"/>
    <property type="evidence" value="ECO:0007669"/>
    <property type="project" value="TreeGrafter"/>
</dbReference>
<evidence type="ECO:0000256" key="1">
    <source>
        <dbReference type="ARBA" id="ARBA00005636"/>
    </source>
</evidence>
<dbReference type="Proteomes" id="UP001652623">
    <property type="component" value="Chromosome 6"/>
</dbReference>
<evidence type="ECO:0000259" key="4">
    <source>
        <dbReference type="SMART" id="SM01383"/>
    </source>
</evidence>
<proteinExistence type="inferred from homology"/>
<evidence type="ECO:0000313" key="6">
    <source>
        <dbReference type="RefSeq" id="XP_015867937.3"/>
    </source>
</evidence>
<dbReference type="RefSeq" id="XP_015867938.3">
    <property type="nucleotide sequence ID" value="XM_016012452.4"/>
</dbReference>
<name>A0A6P3YVT3_ZIZJJ</name>
<dbReference type="PANTHER" id="PTHR13691">
    <property type="entry name" value="RIBOSOMAL PROTEIN L2"/>
    <property type="match status" value="1"/>
</dbReference>
<dbReference type="InterPro" id="IPR022666">
    <property type="entry name" value="Ribosomal_uL2_RNA-bd_dom"/>
</dbReference>
<dbReference type="GO" id="GO:0005762">
    <property type="term" value="C:mitochondrial large ribosomal subunit"/>
    <property type="evidence" value="ECO:0007669"/>
    <property type="project" value="TreeGrafter"/>
</dbReference>
<dbReference type="SUPFAM" id="SSF50249">
    <property type="entry name" value="Nucleic acid-binding proteins"/>
    <property type="match status" value="1"/>
</dbReference>
<evidence type="ECO:0000256" key="3">
    <source>
        <dbReference type="ARBA" id="ARBA00023274"/>
    </source>
</evidence>
<protein>
    <submittedName>
        <fullName evidence="6 7">Large ribosomal subunit protein uL2mz</fullName>
    </submittedName>
</protein>
<dbReference type="GO" id="GO:0003735">
    <property type="term" value="F:structural constituent of ribosome"/>
    <property type="evidence" value="ECO:0007669"/>
    <property type="project" value="InterPro"/>
</dbReference>
<dbReference type="GO" id="GO:0032543">
    <property type="term" value="P:mitochondrial translation"/>
    <property type="evidence" value="ECO:0007669"/>
    <property type="project" value="TreeGrafter"/>
</dbReference>
<dbReference type="AlphaFoldDB" id="A0A6P3YVT3"/>
<dbReference type="Pfam" id="PF00181">
    <property type="entry name" value="Ribosomal_L2_N"/>
    <property type="match status" value="1"/>
</dbReference>
<dbReference type="KEGG" id="zju:107405406"/>
<evidence type="ECO:0000313" key="5">
    <source>
        <dbReference type="Proteomes" id="UP001652623"/>
    </source>
</evidence>
<dbReference type="PANTHER" id="PTHR13691:SF44">
    <property type="entry name" value="LARGE RIBOSOMAL SUBUNIT PROTEIN UL2MZ-RELATED"/>
    <property type="match status" value="1"/>
</dbReference>
<dbReference type="InterPro" id="IPR012340">
    <property type="entry name" value="NA-bd_OB-fold"/>
</dbReference>
<keyword evidence="3" id="KW-0687">Ribonucleoprotein</keyword>